<sequence>MSTPSIHLYRVPGRKLLAQERLSEHSDVLPWYLLTYAGRGVEGVYLELEDADEAAKDYPNAEIQPFNSAEKTYLSERSTLPLDEEQVIGILTERSTGLMVQAHKLKCNCDRDDPHSRMQIAKAYYANGGRCNQTYYAVATTSTTVISANEEDSLSRLTEWEDLGYEPKLMVTSDLNIARCFV</sequence>
<accession>A0A9P5U5B2</accession>
<name>A0A9P5U5B2_9AGAR</name>
<evidence type="ECO:0000313" key="1">
    <source>
        <dbReference type="EMBL" id="KAF9066542.1"/>
    </source>
</evidence>
<keyword evidence="2" id="KW-1185">Reference proteome</keyword>
<dbReference type="EMBL" id="JADNRY010000086">
    <property type="protein sequence ID" value="KAF9066542.1"/>
    <property type="molecule type" value="Genomic_DNA"/>
</dbReference>
<organism evidence="1 2">
    <name type="scientific">Rhodocollybia butyracea</name>
    <dbReference type="NCBI Taxonomy" id="206335"/>
    <lineage>
        <taxon>Eukaryota</taxon>
        <taxon>Fungi</taxon>
        <taxon>Dikarya</taxon>
        <taxon>Basidiomycota</taxon>
        <taxon>Agaricomycotina</taxon>
        <taxon>Agaricomycetes</taxon>
        <taxon>Agaricomycetidae</taxon>
        <taxon>Agaricales</taxon>
        <taxon>Marasmiineae</taxon>
        <taxon>Omphalotaceae</taxon>
        <taxon>Rhodocollybia</taxon>
    </lineage>
</organism>
<dbReference type="Proteomes" id="UP000772434">
    <property type="component" value="Unassembled WGS sequence"/>
</dbReference>
<gene>
    <name evidence="1" type="ORF">BDP27DRAFT_1423790</name>
</gene>
<protein>
    <submittedName>
        <fullName evidence="1">Uncharacterized protein</fullName>
    </submittedName>
</protein>
<reference evidence="1" key="1">
    <citation type="submission" date="2020-11" db="EMBL/GenBank/DDBJ databases">
        <authorList>
            <consortium name="DOE Joint Genome Institute"/>
            <person name="Ahrendt S."/>
            <person name="Riley R."/>
            <person name="Andreopoulos W."/>
            <person name="Labutti K."/>
            <person name="Pangilinan J."/>
            <person name="Ruiz-Duenas F.J."/>
            <person name="Barrasa J.M."/>
            <person name="Sanchez-Garcia M."/>
            <person name="Camarero S."/>
            <person name="Miyauchi S."/>
            <person name="Serrano A."/>
            <person name="Linde D."/>
            <person name="Babiker R."/>
            <person name="Drula E."/>
            <person name="Ayuso-Fernandez I."/>
            <person name="Pacheco R."/>
            <person name="Padilla G."/>
            <person name="Ferreira P."/>
            <person name="Barriuso J."/>
            <person name="Kellner H."/>
            <person name="Castanera R."/>
            <person name="Alfaro M."/>
            <person name="Ramirez L."/>
            <person name="Pisabarro A.G."/>
            <person name="Kuo A."/>
            <person name="Tritt A."/>
            <person name="Lipzen A."/>
            <person name="He G."/>
            <person name="Yan M."/>
            <person name="Ng V."/>
            <person name="Cullen D."/>
            <person name="Martin F."/>
            <person name="Rosso M.-N."/>
            <person name="Henrissat B."/>
            <person name="Hibbett D."/>
            <person name="Martinez A.T."/>
            <person name="Grigoriev I.V."/>
        </authorList>
    </citation>
    <scope>NUCLEOTIDE SEQUENCE</scope>
    <source>
        <strain evidence="1">AH 40177</strain>
    </source>
</reference>
<evidence type="ECO:0000313" key="2">
    <source>
        <dbReference type="Proteomes" id="UP000772434"/>
    </source>
</evidence>
<dbReference type="AlphaFoldDB" id="A0A9P5U5B2"/>
<comment type="caution">
    <text evidence="1">The sequence shown here is derived from an EMBL/GenBank/DDBJ whole genome shotgun (WGS) entry which is preliminary data.</text>
</comment>
<proteinExistence type="predicted"/>